<dbReference type="GO" id="GO:0005886">
    <property type="term" value="C:plasma membrane"/>
    <property type="evidence" value="ECO:0007669"/>
    <property type="project" value="UniProtKB-SubCell"/>
</dbReference>
<proteinExistence type="predicted"/>
<dbReference type="PANTHER" id="PTHR33908">
    <property type="entry name" value="MANNOSYLTRANSFERASE YKCB-RELATED"/>
    <property type="match status" value="1"/>
</dbReference>
<feature type="transmembrane region" description="Helical" evidence="8">
    <location>
        <begin position="327"/>
        <end position="345"/>
    </location>
</feature>
<evidence type="ECO:0000256" key="7">
    <source>
        <dbReference type="ARBA" id="ARBA00023136"/>
    </source>
</evidence>
<feature type="transmembrane region" description="Helical" evidence="8">
    <location>
        <begin position="365"/>
        <end position="386"/>
    </location>
</feature>
<keyword evidence="10" id="KW-1185">Reference proteome</keyword>
<gene>
    <name evidence="9" type="ordered locus">PCC8801_0438</name>
</gene>
<dbReference type="RefSeq" id="WP_012593811.1">
    <property type="nucleotide sequence ID" value="NC_011726.1"/>
</dbReference>
<keyword evidence="5 8" id="KW-0812">Transmembrane</keyword>
<evidence type="ECO:0000256" key="4">
    <source>
        <dbReference type="ARBA" id="ARBA00022679"/>
    </source>
</evidence>
<evidence type="ECO:0000256" key="1">
    <source>
        <dbReference type="ARBA" id="ARBA00004651"/>
    </source>
</evidence>
<feature type="transmembrane region" description="Helical" evidence="8">
    <location>
        <begin position="451"/>
        <end position="473"/>
    </location>
</feature>
<evidence type="ECO:0000313" key="9">
    <source>
        <dbReference type="EMBL" id="ACK64534.1"/>
    </source>
</evidence>
<evidence type="ECO:0000256" key="3">
    <source>
        <dbReference type="ARBA" id="ARBA00022676"/>
    </source>
</evidence>
<keyword evidence="3" id="KW-0328">Glycosyltransferase</keyword>
<organism evidence="9 10">
    <name type="scientific">Rippkaea orientalis (strain PCC 8801 / RF-1)</name>
    <name type="common">Cyanothece sp. (strain PCC 8801)</name>
    <dbReference type="NCBI Taxonomy" id="41431"/>
    <lineage>
        <taxon>Bacteria</taxon>
        <taxon>Bacillati</taxon>
        <taxon>Cyanobacteriota</taxon>
        <taxon>Cyanophyceae</taxon>
        <taxon>Oscillatoriophycideae</taxon>
        <taxon>Chroococcales</taxon>
        <taxon>Aphanothecaceae</taxon>
        <taxon>Rippkaea</taxon>
        <taxon>Rippkaea orientalis</taxon>
    </lineage>
</organism>
<dbReference type="Proteomes" id="UP000008204">
    <property type="component" value="Chromosome"/>
</dbReference>
<evidence type="ECO:0000313" key="10">
    <source>
        <dbReference type="Proteomes" id="UP000008204"/>
    </source>
</evidence>
<protein>
    <recommendedName>
        <fullName evidence="11">Glycosyltransferase RgtA/B/C/D-like domain-containing protein</fullName>
    </recommendedName>
</protein>
<sequence length="592" mass="66424">MLKVQVSQRLVDQLPRSNNWLLLGLWVILGGILRFTQLAAKPPWTDEFATMVFSLGNKFTSVPLDQAISIDVLLQPLKFNPDVGVGEVVSLILQEDNHPPLYFVLAHLWTKLFPPLGDYVDVWMMRSLPALFGVLSIIGVYFLGKIVFRSPLVGQISAALMAVSPYGIFLAQEARHYTLSILFVIVSLLCLVVAVRHIFNHTILPLGLVFSWIVINGLGLSIHFFFGLTLIAEGMILAFLIYRQSKQQENPLKLHKTNLIRLALVVVGTMTTGLVWMAIIIPQGYGNNMITWIHPIEHILYLISPPFQLLAVWVPMISLLPVESSSLPIVILSGLILLLFFIWLIPYVTQGIKKGLKLDDYRLPLVVLMGFIASAILLFLAITYIIGLDITRGARYSFVYFPAVIVVVGASLAISWDEVKPAKAIISNQWNFNPIVWLKRLYAKLNSNGKLAVYAVVFMGFLGSITVLVNLGYQKYYLPDRFVAVMKETATHPVLIATTHKSLVQTGEMMGIALELTKGSELQDTSFLLANETQLNDPKVTATLKQVVQNMNHPLEVWTVNFYGSVELDNCRLDDKKYPYINGYGYQRYICQ</sequence>
<comment type="subcellular location">
    <subcellularLocation>
        <location evidence="1">Cell membrane</location>
        <topology evidence="1">Multi-pass membrane protein</topology>
    </subcellularLocation>
</comment>
<dbReference type="GO" id="GO:0010041">
    <property type="term" value="P:response to iron(III) ion"/>
    <property type="evidence" value="ECO:0007669"/>
    <property type="project" value="TreeGrafter"/>
</dbReference>
<feature type="transmembrane region" description="Helical" evidence="8">
    <location>
        <begin position="224"/>
        <end position="242"/>
    </location>
</feature>
<keyword evidence="6 8" id="KW-1133">Transmembrane helix</keyword>
<dbReference type="InterPro" id="IPR050297">
    <property type="entry name" value="LipidA_mod_glycosyltrf_83"/>
</dbReference>
<dbReference type="OrthoDB" id="416237at2"/>
<feature type="transmembrane region" description="Helical" evidence="8">
    <location>
        <begin position="20"/>
        <end position="40"/>
    </location>
</feature>
<accession>B7JUF4</accession>
<dbReference type="GO" id="GO:0009103">
    <property type="term" value="P:lipopolysaccharide biosynthetic process"/>
    <property type="evidence" value="ECO:0007669"/>
    <property type="project" value="UniProtKB-ARBA"/>
</dbReference>
<feature type="transmembrane region" description="Helical" evidence="8">
    <location>
        <begin position="398"/>
        <end position="416"/>
    </location>
</feature>
<feature type="transmembrane region" description="Helical" evidence="8">
    <location>
        <begin position="177"/>
        <end position="195"/>
    </location>
</feature>
<evidence type="ECO:0000256" key="2">
    <source>
        <dbReference type="ARBA" id="ARBA00022475"/>
    </source>
</evidence>
<feature type="transmembrane region" description="Helical" evidence="8">
    <location>
        <begin position="262"/>
        <end position="279"/>
    </location>
</feature>
<dbReference type="HOGENOM" id="CLU_034835_0_0_3"/>
<dbReference type="eggNOG" id="COG5305">
    <property type="taxonomic scope" value="Bacteria"/>
</dbReference>
<evidence type="ECO:0000256" key="8">
    <source>
        <dbReference type="SAM" id="Phobius"/>
    </source>
</evidence>
<keyword evidence="4" id="KW-0808">Transferase</keyword>
<reference evidence="10" key="1">
    <citation type="journal article" date="2011" name="MBio">
        <title>Novel metabolic attributes of the genus Cyanothece, comprising a group of unicellular nitrogen-fixing Cyanobacteria.</title>
        <authorList>
            <person name="Bandyopadhyay A."/>
            <person name="Elvitigala T."/>
            <person name="Welsh E."/>
            <person name="Stockel J."/>
            <person name="Liberton M."/>
            <person name="Min H."/>
            <person name="Sherman L.A."/>
            <person name="Pakrasi H.B."/>
        </authorList>
    </citation>
    <scope>NUCLEOTIDE SEQUENCE [LARGE SCALE GENOMIC DNA]</scope>
    <source>
        <strain evidence="10">PCC 8801</strain>
    </source>
</reference>
<name>B7JUF4_RIPO1</name>
<evidence type="ECO:0000256" key="6">
    <source>
        <dbReference type="ARBA" id="ARBA00022989"/>
    </source>
</evidence>
<evidence type="ECO:0000256" key="5">
    <source>
        <dbReference type="ARBA" id="ARBA00022692"/>
    </source>
</evidence>
<dbReference type="KEGG" id="cyp:PCC8801_0438"/>
<keyword evidence="7 8" id="KW-0472">Membrane</keyword>
<feature type="transmembrane region" description="Helical" evidence="8">
    <location>
        <begin position="123"/>
        <end position="143"/>
    </location>
</feature>
<dbReference type="STRING" id="41431.PCC8801_0438"/>
<feature type="transmembrane region" description="Helical" evidence="8">
    <location>
        <begin position="299"/>
        <end position="320"/>
    </location>
</feature>
<dbReference type="EMBL" id="CP001287">
    <property type="protein sequence ID" value="ACK64534.1"/>
    <property type="molecule type" value="Genomic_DNA"/>
</dbReference>
<keyword evidence="2" id="KW-1003">Cell membrane</keyword>
<dbReference type="GO" id="GO:0016763">
    <property type="term" value="F:pentosyltransferase activity"/>
    <property type="evidence" value="ECO:0007669"/>
    <property type="project" value="TreeGrafter"/>
</dbReference>
<dbReference type="AlphaFoldDB" id="B7JUF4"/>
<dbReference type="PANTHER" id="PTHR33908:SF3">
    <property type="entry name" value="UNDECAPRENYL PHOSPHATE-ALPHA-4-AMINO-4-DEOXY-L-ARABINOSE ARABINOSYL TRANSFERASE"/>
    <property type="match status" value="1"/>
</dbReference>
<evidence type="ECO:0008006" key="11">
    <source>
        <dbReference type="Google" id="ProtNLM"/>
    </source>
</evidence>